<dbReference type="SUPFAM" id="SSF56091">
    <property type="entry name" value="DNA ligase/mRNA capping enzyme, catalytic domain"/>
    <property type="match status" value="1"/>
</dbReference>
<protein>
    <recommendedName>
        <fullName evidence="12">DNA ligase</fullName>
        <ecNumber evidence="12">6.5.1.2</ecNumber>
    </recommendedName>
    <alternativeName>
        <fullName evidence="12">Polydeoxyribonucleotide synthase [NAD(+)]</fullName>
    </alternativeName>
</protein>
<dbReference type="GO" id="GO:0006260">
    <property type="term" value="P:DNA replication"/>
    <property type="evidence" value="ECO:0007669"/>
    <property type="project" value="UniProtKB-KW"/>
</dbReference>
<dbReference type="RefSeq" id="WP_154464262.1">
    <property type="nucleotide sequence ID" value="NZ_VUMI01000010.1"/>
</dbReference>
<keyword evidence="6 12" id="KW-0862">Zinc</keyword>
<feature type="domain" description="BRCT" evidence="14">
    <location>
        <begin position="570"/>
        <end position="654"/>
    </location>
</feature>
<dbReference type="GO" id="GO:0046872">
    <property type="term" value="F:metal ion binding"/>
    <property type="evidence" value="ECO:0007669"/>
    <property type="project" value="UniProtKB-KW"/>
</dbReference>
<evidence type="ECO:0000256" key="8">
    <source>
        <dbReference type="ARBA" id="ARBA00023027"/>
    </source>
</evidence>
<dbReference type="Pfam" id="PF00533">
    <property type="entry name" value="BRCT"/>
    <property type="match status" value="1"/>
</dbReference>
<feature type="coiled-coil region" evidence="13">
    <location>
        <begin position="544"/>
        <end position="571"/>
    </location>
</feature>
<evidence type="ECO:0000256" key="11">
    <source>
        <dbReference type="ARBA" id="ARBA00034005"/>
    </source>
</evidence>
<dbReference type="SUPFAM" id="SSF50249">
    <property type="entry name" value="Nucleic acid-binding proteins"/>
    <property type="match status" value="1"/>
</dbReference>
<dbReference type="SMART" id="SM00278">
    <property type="entry name" value="HhH1"/>
    <property type="match status" value="3"/>
</dbReference>
<dbReference type="Gene3D" id="3.40.50.10190">
    <property type="entry name" value="BRCT domain"/>
    <property type="match status" value="1"/>
</dbReference>
<organism evidence="15 16">
    <name type="scientific">Eisenbergiella porci</name>
    <dbReference type="NCBI Taxonomy" id="2652274"/>
    <lineage>
        <taxon>Bacteria</taxon>
        <taxon>Bacillati</taxon>
        <taxon>Bacillota</taxon>
        <taxon>Clostridia</taxon>
        <taxon>Lachnospirales</taxon>
        <taxon>Lachnospiraceae</taxon>
        <taxon>Eisenbergiella</taxon>
    </lineage>
</organism>
<dbReference type="PROSITE" id="PS50172">
    <property type="entry name" value="BRCT"/>
    <property type="match status" value="1"/>
</dbReference>
<evidence type="ECO:0000256" key="1">
    <source>
        <dbReference type="ARBA" id="ARBA00004067"/>
    </source>
</evidence>
<dbReference type="NCBIfam" id="TIGR00575">
    <property type="entry name" value="dnlj"/>
    <property type="match status" value="1"/>
</dbReference>
<feature type="active site" description="N6-AMP-lysine intermediate" evidence="12">
    <location>
        <position position="103"/>
    </location>
</feature>
<dbReference type="InterPro" id="IPR003583">
    <property type="entry name" value="Hlx-hairpin-Hlx_DNA-bd_motif"/>
</dbReference>
<dbReference type="Gene3D" id="1.10.287.610">
    <property type="entry name" value="Helix hairpin bin"/>
    <property type="match status" value="1"/>
</dbReference>
<keyword evidence="4 12" id="KW-0479">Metal-binding</keyword>
<reference evidence="15 16" key="1">
    <citation type="submission" date="2019-08" db="EMBL/GenBank/DDBJ databases">
        <title>In-depth cultivation of the pig gut microbiome towards novel bacterial diversity and tailored functional studies.</title>
        <authorList>
            <person name="Wylensek D."/>
            <person name="Hitch T.C.A."/>
            <person name="Clavel T."/>
        </authorList>
    </citation>
    <scope>NUCLEOTIDE SEQUENCE [LARGE SCALE GENOMIC DNA]</scope>
    <source>
        <strain evidence="15 16">WCA-389-WT-23B</strain>
    </source>
</reference>
<dbReference type="InterPro" id="IPR013839">
    <property type="entry name" value="DNAligase_adenylation"/>
</dbReference>
<comment type="cofactor">
    <cofactor evidence="12">
        <name>Mg(2+)</name>
        <dbReference type="ChEBI" id="CHEBI:18420"/>
    </cofactor>
    <cofactor evidence="12">
        <name>Mn(2+)</name>
        <dbReference type="ChEBI" id="CHEBI:29035"/>
    </cofactor>
</comment>
<keyword evidence="7 12" id="KW-0460">Magnesium</keyword>
<keyword evidence="10 12" id="KW-0464">Manganese</keyword>
<evidence type="ECO:0000256" key="4">
    <source>
        <dbReference type="ARBA" id="ARBA00022723"/>
    </source>
</evidence>
<keyword evidence="3 12" id="KW-0235">DNA replication</keyword>
<feature type="binding site" evidence="12">
    <location>
        <position position="385"/>
    </location>
    <ligand>
        <name>Zn(2+)</name>
        <dbReference type="ChEBI" id="CHEBI:29105"/>
    </ligand>
</feature>
<feature type="binding site" evidence="12">
    <location>
        <position position="296"/>
    </location>
    <ligand>
        <name>NAD(+)</name>
        <dbReference type="ChEBI" id="CHEBI:57540"/>
    </ligand>
</feature>
<feature type="binding site" evidence="12">
    <location>
        <position position="388"/>
    </location>
    <ligand>
        <name>Zn(2+)</name>
        <dbReference type="ChEBI" id="CHEBI:29105"/>
    </ligand>
</feature>
<dbReference type="InterPro" id="IPR001357">
    <property type="entry name" value="BRCT_dom"/>
</dbReference>
<dbReference type="Gene3D" id="2.40.50.140">
    <property type="entry name" value="Nucleic acid-binding proteins"/>
    <property type="match status" value="1"/>
</dbReference>
<name>A0A6N7WFQ5_9FIRM</name>
<dbReference type="InterPro" id="IPR010994">
    <property type="entry name" value="RuvA_2-like"/>
</dbReference>
<feature type="binding site" evidence="12">
    <location>
        <position position="124"/>
    </location>
    <ligand>
        <name>NAD(+)</name>
        <dbReference type="ChEBI" id="CHEBI:57540"/>
    </ligand>
</feature>
<dbReference type="SUPFAM" id="SSF52113">
    <property type="entry name" value="BRCT domain"/>
    <property type="match status" value="1"/>
</dbReference>
<evidence type="ECO:0000313" key="16">
    <source>
        <dbReference type="Proteomes" id="UP000436047"/>
    </source>
</evidence>
<evidence type="ECO:0000256" key="3">
    <source>
        <dbReference type="ARBA" id="ARBA00022705"/>
    </source>
</evidence>
<keyword evidence="16" id="KW-1185">Reference proteome</keyword>
<proteinExistence type="inferred from homology"/>
<dbReference type="Gene3D" id="3.30.470.30">
    <property type="entry name" value="DNA ligase/mRNA capping enzyme"/>
    <property type="match status" value="1"/>
</dbReference>
<comment type="caution">
    <text evidence="15">The sequence shown here is derived from an EMBL/GenBank/DDBJ whole genome shotgun (WGS) entry which is preliminary data.</text>
</comment>
<evidence type="ECO:0000256" key="5">
    <source>
        <dbReference type="ARBA" id="ARBA00022763"/>
    </source>
</evidence>
<feature type="binding site" evidence="12">
    <location>
        <position position="158"/>
    </location>
    <ligand>
        <name>NAD(+)</name>
        <dbReference type="ChEBI" id="CHEBI:57540"/>
    </ligand>
</feature>
<keyword evidence="2 12" id="KW-0436">Ligase</keyword>
<dbReference type="SMART" id="SM00532">
    <property type="entry name" value="LIGANc"/>
    <property type="match status" value="1"/>
</dbReference>
<sequence length="654" mass="73407">MDKTARMKELIAKLGEAAKAYYAEDREIMSNYEYDKLYDELTALEEETGTVMAGSPTISVGYEAVDELPKERHESPMLSLGKTKSREELRDWLGAQKGLLSWKLDGLTIVLTYRDGRLFKAVTRGNGEIGEVITGNARVFVNVPLAIPYQGELVLRGEAVITYEDFRKINEQIEDADARYKNPRNLCSGSVRQLNNEITAQRNVRFFAFALVRADGADFQNSRKEQFIFLKKQGFEVVEYQEVDAQSILSAVEDYESRVAEYDVPSDGLVLIYDDIAYGQSLGRTAKFPRDSIAFKWADETAETTLQEIEWSASRTGLINPVAIFDPVELEGTTVSRASVHNVSIVKALKLGIGDRITVYKANMIIPQIAENLTGSDTLEIPHTCPVCGGETRIEQVNDVQSLYCMNPDCDAKKVKSFTLFVSRDALNIDGLSEATLEKFLGRGYLHTFADLFHLEQYREEIVEMEGFGEKSYQNLADSIEKSRKTTLPRVIYGLGIANIGLANAKMICREYHDDLERMMQADVEELSLIDGIGEVIAGTFHDYWQSEKNRENMKKLLEELEIEQIEVDESALTLKGMVFVVTGSLMHFDSRSELKELIESKGGKVTGSVTGKTTCLINNDSASGSSKNKKAKELEVPIVTEEEFMKQYLDMEV</sequence>
<comment type="catalytic activity">
    <reaction evidence="11 12">
        <text>NAD(+) + (deoxyribonucleotide)n-3'-hydroxyl + 5'-phospho-(deoxyribonucleotide)m = (deoxyribonucleotide)n+m + AMP + beta-nicotinamide D-nucleotide.</text>
        <dbReference type="EC" id="6.5.1.2"/>
    </reaction>
</comment>
<dbReference type="NCBIfam" id="NF005932">
    <property type="entry name" value="PRK07956.1"/>
    <property type="match status" value="1"/>
</dbReference>
<dbReference type="AlphaFoldDB" id="A0A6N7WFQ5"/>
<dbReference type="EMBL" id="VUMI01000010">
    <property type="protein sequence ID" value="MSS88318.1"/>
    <property type="molecule type" value="Genomic_DNA"/>
</dbReference>
<dbReference type="CDD" id="cd17748">
    <property type="entry name" value="BRCT_DNA_ligase_like"/>
    <property type="match status" value="1"/>
</dbReference>
<dbReference type="InterPro" id="IPR004150">
    <property type="entry name" value="NAD_DNA_ligase_OB"/>
</dbReference>
<dbReference type="GO" id="GO:0006281">
    <property type="term" value="P:DNA repair"/>
    <property type="evidence" value="ECO:0007669"/>
    <property type="project" value="UniProtKB-KW"/>
</dbReference>
<comment type="similarity">
    <text evidence="12">Belongs to the NAD-dependent DNA ligase family. LigA subfamily.</text>
</comment>
<dbReference type="HAMAP" id="MF_01588">
    <property type="entry name" value="DNA_ligase_A"/>
    <property type="match status" value="1"/>
</dbReference>
<evidence type="ECO:0000256" key="7">
    <source>
        <dbReference type="ARBA" id="ARBA00022842"/>
    </source>
</evidence>
<dbReference type="InterPro" id="IPR001679">
    <property type="entry name" value="DNA_ligase"/>
</dbReference>
<dbReference type="SUPFAM" id="SSF47781">
    <property type="entry name" value="RuvA domain 2-like"/>
    <property type="match status" value="1"/>
</dbReference>
<keyword evidence="13" id="KW-0175">Coiled coil</keyword>
<dbReference type="InterPro" id="IPR013840">
    <property type="entry name" value="DNAligase_N"/>
</dbReference>
<feature type="binding site" evidence="12">
    <location>
        <begin position="79"/>
        <end position="80"/>
    </location>
    <ligand>
        <name>NAD(+)</name>
        <dbReference type="ChEBI" id="CHEBI:57540"/>
    </ligand>
</feature>
<evidence type="ECO:0000256" key="2">
    <source>
        <dbReference type="ARBA" id="ARBA00022598"/>
    </source>
</evidence>
<accession>A0A6N7WFQ5</accession>
<evidence type="ECO:0000256" key="12">
    <source>
        <dbReference type="HAMAP-Rule" id="MF_01588"/>
    </source>
</evidence>
<evidence type="ECO:0000256" key="10">
    <source>
        <dbReference type="ARBA" id="ARBA00023211"/>
    </source>
</evidence>
<keyword evidence="9 12" id="KW-0234">DNA repair</keyword>
<dbReference type="GO" id="GO:0003677">
    <property type="term" value="F:DNA binding"/>
    <property type="evidence" value="ECO:0007669"/>
    <property type="project" value="InterPro"/>
</dbReference>
<evidence type="ECO:0000259" key="14">
    <source>
        <dbReference type="PROSITE" id="PS50172"/>
    </source>
</evidence>
<dbReference type="GO" id="GO:0003911">
    <property type="term" value="F:DNA ligase (NAD+) activity"/>
    <property type="evidence" value="ECO:0007669"/>
    <property type="project" value="UniProtKB-UniRule"/>
</dbReference>
<evidence type="ECO:0000256" key="13">
    <source>
        <dbReference type="SAM" id="Coils"/>
    </source>
</evidence>
<dbReference type="GeneID" id="86053081"/>
<dbReference type="SMART" id="SM00292">
    <property type="entry name" value="BRCT"/>
    <property type="match status" value="1"/>
</dbReference>
<feature type="binding site" evidence="12">
    <location>
        <position position="405"/>
    </location>
    <ligand>
        <name>Zn(2+)</name>
        <dbReference type="ChEBI" id="CHEBI:29105"/>
    </ligand>
</feature>
<dbReference type="PIRSF" id="PIRSF001604">
    <property type="entry name" value="LigA"/>
    <property type="match status" value="1"/>
</dbReference>
<dbReference type="EC" id="6.5.1.2" evidence="12"/>
<dbReference type="InterPro" id="IPR041663">
    <property type="entry name" value="DisA/LigA_HHH"/>
</dbReference>
<keyword evidence="5 12" id="KW-0227">DNA damage</keyword>
<dbReference type="InterPro" id="IPR012340">
    <property type="entry name" value="NA-bd_OB-fold"/>
</dbReference>
<evidence type="ECO:0000256" key="9">
    <source>
        <dbReference type="ARBA" id="ARBA00023204"/>
    </source>
</evidence>
<keyword evidence="8 12" id="KW-0520">NAD</keyword>
<evidence type="ECO:0000313" key="15">
    <source>
        <dbReference type="EMBL" id="MSS88318.1"/>
    </source>
</evidence>
<feature type="binding site" evidence="12">
    <location>
        <position position="410"/>
    </location>
    <ligand>
        <name>Zn(2+)</name>
        <dbReference type="ChEBI" id="CHEBI:29105"/>
    </ligand>
</feature>
<dbReference type="Pfam" id="PF03120">
    <property type="entry name" value="OB_DNA_ligase"/>
    <property type="match status" value="1"/>
</dbReference>
<evidence type="ECO:0000256" key="6">
    <source>
        <dbReference type="ARBA" id="ARBA00022833"/>
    </source>
</evidence>
<dbReference type="Gene3D" id="1.10.150.20">
    <property type="entry name" value="5' to 3' exonuclease, C-terminal subdomain"/>
    <property type="match status" value="2"/>
</dbReference>
<dbReference type="Pfam" id="PF01653">
    <property type="entry name" value="DNA_ligase_aden"/>
    <property type="match status" value="1"/>
</dbReference>
<dbReference type="InterPro" id="IPR036420">
    <property type="entry name" value="BRCT_dom_sf"/>
</dbReference>
<dbReference type="Pfam" id="PF12826">
    <property type="entry name" value="HHH_2"/>
    <property type="match status" value="1"/>
</dbReference>
<gene>
    <name evidence="12 15" type="primary">ligA</name>
    <name evidence="15" type="ORF">FYJ45_08440</name>
</gene>
<dbReference type="Proteomes" id="UP000436047">
    <property type="component" value="Unassembled WGS sequence"/>
</dbReference>
<comment type="caution">
    <text evidence="12">Lacks conserved residue(s) required for the propagation of feature annotation.</text>
</comment>
<comment type="function">
    <text evidence="1 12">DNA ligase that catalyzes the formation of phosphodiester linkages between 5'-phosphoryl and 3'-hydroxyl groups in double-stranded DNA using NAD as a coenzyme and as the energy source for the reaction. It is essential for DNA replication and repair of damaged DNA.</text>
</comment>